<dbReference type="SUPFAM" id="SSF53067">
    <property type="entry name" value="Actin-like ATPase domain"/>
    <property type="match status" value="1"/>
</dbReference>
<dbReference type="InterPro" id="IPR036390">
    <property type="entry name" value="WH_DNA-bd_sf"/>
</dbReference>
<dbReference type="EMBL" id="CADCVQ010000011">
    <property type="protein sequence ID" value="CAA9473382.1"/>
    <property type="molecule type" value="Genomic_DNA"/>
</dbReference>
<dbReference type="Gene3D" id="3.30.420.40">
    <property type="match status" value="2"/>
</dbReference>
<dbReference type="InterPro" id="IPR000600">
    <property type="entry name" value="ROK"/>
</dbReference>
<accession>A0A6J4RI71</accession>
<dbReference type="PROSITE" id="PS01125">
    <property type="entry name" value="ROK"/>
    <property type="match status" value="1"/>
</dbReference>
<dbReference type="Pfam" id="PF12802">
    <property type="entry name" value="MarR_2"/>
    <property type="match status" value="1"/>
</dbReference>
<protein>
    <recommendedName>
        <fullName evidence="2">HTH marR-type domain-containing protein</fullName>
    </recommendedName>
</protein>
<comment type="similarity">
    <text evidence="1">Belongs to the ROK (NagC/XylR) family.</text>
</comment>
<dbReference type="CDD" id="cd00090">
    <property type="entry name" value="HTH_ARSR"/>
    <property type="match status" value="1"/>
</dbReference>
<sequence>MQPVGSGSLESLRERNRRELLATLRRHGSASRADLARLTGLSRSTVSTLISELQVSGFVVEREPGGDGRVSQQGRPPTLLTLDRSAGLVLGIDFGHERVHVAIADLSRTILAERVHELDVDRSAVQALAAAVRLTDEVVEAADVGRDRILGAGVGLSGPIDVAAGAVHAGKILPGWAGVRPVDELAARLSLHVHLDNDANLGALAEVTLGAGIGARDAIYIMVSGGVGAGLILGGELYRGTGGTAGELGHVLVDETGPICRCGNRGCLEMMAGGRAIIELLRPSHGDDLTLDEVIALVEEGDSGARRAIADAGRVLGRSVAAIVNAFNPELVIVGGDLSGAGDVLLDPLREAVHRYAIPSAAQDVRITRGVLGDRAEVLGALELAARQSDVAAPAAPTTVNRPHRGKAVT</sequence>
<dbReference type="InterPro" id="IPR049874">
    <property type="entry name" value="ROK_cs"/>
</dbReference>
<gene>
    <name evidence="3" type="ORF">AVDCRST_MAG67-193</name>
</gene>
<feature type="domain" description="HTH marR-type" evidence="2">
    <location>
        <begin position="20"/>
        <end position="69"/>
    </location>
</feature>
<dbReference type="SUPFAM" id="SSF46785">
    <property type="entry name" value="Winged helix' DNA-binding domain"/>
    <property type="match status" value="1"/>
</dbReference>
<dbReference type="Pfam" id="PF00480">
    <property type="entry name" value="ROK"/>
    <property type="match status" value="1"/>
</dbReference>
<dbReference type="CDD" id="cd24076">
    <property type="entry name" value="ASKHA_ATPase_ROK_BsXylR-like"/>
    <property type="match status" value="1"/>
</dbReference>
<evidence type="ECO:0000259" key="2">
    <source>
        <dbReference type="Pfam" id="PF12802"/>
    </source>
</evidence>
<evidence type="ECO:0000256" key="1">
    <source>
        <dbReference type="ARBA" id="ARBA00006479"/>
    </source>
</evidence>
<dbReference type="InterPro" id="IPR000835">
    <property type="entry name" value="HTH_MarR-typ"/>
</dbReference>
<dbReference type="InterPro" id="IPR036388">
    <property type="entry name" value="WH-like_DNA-bd_sf"/>
</dbReference>
<name>A0A6J4RI71_9ACTN</name>
<dbReference type="PANTHER" id="PTHR18964:SF173">
    <property type="entry name" value="GLUCOKINASE"/>
    <property type="match status" value="1"/>
</dbReference>
<dbReference type="PANTHER" id="PTHR18964">
    <property type="entry name" value="ROK (REPRESSOR, ORF, KINASE) FAMILY"/>
    <property type="match status" value="1"/>
</dbReference>
<dbReference type="GO" id="GO:0003700">
    <property type="term" value="F:DNA-binding transcription factor activity"/>
    <property type="evidence" value="ECO:0007669"/>
    <property type="project" value="InterPro"/>
</dbReference>
<proteinExistence type="inferred from homology"/>
<dbReference type="Gene3D" id="1.10.10.10">
    <property type="entry name" value="Winged helix-like DNA-binding domain superfamily/Winged helix DNA-binding domain"/>
    <property type="match status" value="1"/>
</dbReference>
<dbReference type="InterPro" id="IPR011991">
    <property type="entry name" value="ArsR-like_HTH"/>
</dbReference>
<dbReference type="InterPro" id="IPR043129">
    <property type="entry name" value="ATPase_NBD"/>
</dbReference>
<dbReference type="AlphaFoldDB" id="A0A6J4RI71"/>
<evidence type="ECO:0000313" key="3">
    <source>
        <dbReference type="EMBL" id="CAA9473382.1"/>
    </source>
</evidence>
<reference evidence="3" key="1">
    <citation type="submission" date="2020-02" db="EMBL/GenBank/DDBJ databases">
        <authorList>
            <person name="Meier V. D."/>
        </authorList>
    </citation>
    <scope>NUCLEOTIDE SEQUENCE</scope>
    <source>
        <strain evidence="3">AVDCRST_MAG67</strain>
    </source>
</reference>
<organism evidence="3">
    <name type="scientific">uncultured Solirubrobacteraceae bacterium</name>
    <dbReference type="NCBI Taxonomy" id="1162706"/>
    <lineage>
        <taxon>Bacteria</taxon>
        <taxon>Bacillati</taxon>
        <taxon>Actinomycetota</taxon>
        <taxon>Thermoleophilia</taxon>
        <taxon>Solirubrobacterales</taxon>
        <taxon>Solirubrobacteraceae</taxon>
        <taxon>environmental samples</taxon>
    </lineage>
</organism>